<sequence length="92" mass="10897">MFDNSWSGLGLWQHITLCLQLRTFRLPQTKLFCRSQVFICSRDPTGKFQCSFRQYSHSESPLTSIHRHPSLRVHKPFLSSYHRINELTDCIK</sequence>
<name>A0ABV0YXN0_9TELE</name>
<gene>
    <name evidence="1" type="ORF">AMECASPLE_006897</name>
</gene>
<protein>
    <submittedName>
        <fullName evidence="1">Uncharacterized protein</fullName>
    </submittedName>
</protein>
<dbReference type="Proteomes" id="UP001469553">
    <property type="component" value="Unassembled WGS sequence"/>
</dbReference>
<evidence type="ECO:0000313" key="2">
    <source>
        <dbReference type="Proteomes" id="UP001469553"/>
    </source>
</evidence>
<dbReference type="EMBL" id="JAHRIP010047366">
    <property type="protein sequence ID" value="MEQ2298600.1"/>
    <property type="molecule type" value="Genomic_DNA"/>
</dbReference>
<evidence type="ECO:0000313" key="1">
    <source>
        <dbReference type="EMBL" id="MEQ2298600.1"/>
    </source>
</evidence>
<comment type="caution">
    <text evidence="1">The sequence shown here is derived from an EMBL/GenBank/DDBJ whole genome shotgun (WGS) entry which is preliminary data.</text>
</comment>
<organism evidence="1 2">
    <name type="scientific">Ameca splendens</name>
    <dbReference type="NCBI Taxonomy" id="208324"/>
    <lineage>
        <taxon>Eukaryota</taxon>
        <taxon>Metazoa</taxon>
        <taxon>Chordata</taxon>
        <taxon>Craniata</taxon>
        <taxon>Vertebrata</taxon>
        <taxon>Euteleostomi</taxon>
        <taxon>Actinopterygii</taxon>
        <taxon>Neopterygii</taxon>
        <taxon>Teleostei</taxon>
        <taxon>Neoteleostei</taxon>
        <taxon>Acanthomorphata</taxon>
        <taxon>Ovalentaria</taxon>
        <taxon>Atherinomorphae</taxon>
        <taxon>Cyprinodontiformes</taxon>
        <taxon>Goodeidae</taxon>
        <taxon>Ameca</taxon>
    </lineage>
</organism>
<keyword evidence="2" id="KW-1185">Reference proteome</keyword>
<proteinExistence type="predicted"/>
<reference evidence="1 2" key="1">
    <citation type="submission" date="2021-06" db="EMBL/GenBank/DDBJ databases">
        <authorList>
            <person name="Palmer J.M."/>
        </authorList>
    </citation>
    <scope>NUCLEOTIDE SEQUENCE [LARGE SCALE GENOMIC DNA]</scope>
    <source>
        <strain evidence="1 2">AS_MEX2019</strain>
        <tissue evidence="1">Muscle</tissue>
    </source>
</reference>
<accession>A0ABV0YXN0</accession>